<dbReference type="Proteomes" id="UP001152747">
    <property type="component" value="Unassembled WGS sequence"/>
</dbReference>
<name>A0A9P1IPW3_9PELO</name>
<dbReference type="InterPro" id="IPR056674">
    <property type="entry name" value="DUF7772"/>
</dbReference>
<evidence type="ECO:0000256" key="1">
    <source>
        <dbReference type="SAM" id="SignalP"/>
    </source>
</evidence>
<keyword evidence="3" id="KW-1185">Reference proteome</keyword>
<dbReference type="PANTHER" id="PTHR31330">
    <property type="entry name" value="NEMATODE SPECIFIC PEPTIDE FAMILY, GROUP C"/>
    <property type="match status" value="1"/>
</dbReference>
<feature type="signal peptide" evidence="1">
    <location>
        <begin position="1"/>
        <end position="17"/>
    </location>
</feature>
<dbReference type="OrthoDB" id="5818286at2759"/>
<organism evidence="2 3">
    <name type="scientific">Caenorhabditis angaria</name>
    <dbReference type="NCBI Taxonomy" id="860376"/>
    <lineage>
        <taxon>Eukaryota</taxon>
        <taxon>Metazoa</taxon>
        <taxon>Ecdysozoa</taxon>
        <taxon>Nematoda</taxon>
        <taxon>Chromadorea</taxon>
        <taxon>Rhabditida</taxon>
        <taxon>Rhabditina</taxon>
        <taxon>Rhabditomorpha</taxon>
        <taxon>Rhabditoidea</taxon>
        <taxon>Rhabditidae</taxon>
        <taxon>Peloderinae</taxon>
        <taxon>Caenorhabditis</taxon>
    </lineage>
</organism>
<accession>A0A9P1IPW3</accession>
<gene>
    <name evidence="2" type="ORF">CAMP_LOCUS11516</name>
</gene>
<reference evidence="2" key="1">
    <citation type="submission" date="2022-11" db="EMBL/GenBank/DDBJ databases">
        <authorList>
            <person name="Kikuchi T."/>
        </authorList>
    </citation>
    <scope>NUCLEOTIDE SEQUENCE</scope>
    <source>
        <strain evidence="2">PS1010</strain>
    </source>
</reference>
<dbReference type="EMBL" id="CANHGI010000004">
    <property type="protein sequence ID" value="CAI5448879.1"/>
    <property type="molecule type" value="Genomic_DNA"/>
</dbReference>
<evidence type="ECO:0000313" key="3">
    <source>
        <dbReference type="Proteomes" id="UP001152747"/>
    </source>
</evidence>
<comment type="caution">
    <text evidence="2">The sequence shown here is derived from an EMBL/GenBank/DDBJ whole genome shotgun (WGS) entry which is preliminary data.</text>
</comment>
<keyword evidence="1" id="KW-0732">Signal</keyword>
<dbReference type="PANTHER" id="PTHR31330:SF1">
    <property type="entry name" value="NEMATODE SPECIFIC PEPTIDE FAMILY, GROUP C"/>
    <property type="match status" value="1"/>
</dbReference>
<proteinExistence type="predicted"/>
<evidence type="ECO:0000313" key="2">
    <source>
        <dbReference type="EMBL" id="CAI5448879.1"/>
    </source>
</evidence>
<dbReference type="Pfam" id="PF24977">
    <property type="entry name" value="DUF7772"/>
    <property type="match status" value="1"/>
</dbReference>
<feature type="chain" id="PRO_5040318362" description="Nematode Specific Peptide family, group C" evidence="1">
    <location>
        <begin position="18"/>
        <end position="107"/>
    </location>
</feature>
<sequence length="107" mass="12139">MIFRILVIFALVVGAGAVTKAVCQAFCSSVNGGASYDYCSPWISFSQQTNKTCYKRCVHNCYNKYDGSCMTNSHFRCCLDTRPAKKQEFKITGCNILYNNLIDDYWN</sequence>
<protein>
    <recommendedName>
        <fullName evidence="4">Nematode Specific Peptide family, group C</fullName>
    </recommendedName>
</protein>
<dbReference type="AlphaFoldDB" id="A0A9P1IPW3"/>
<evidence type="ECO:0008006" key="4">
    <source>
        <dbReference type="Google" id="ProtNLM"/>
    </source>
</evidence>